<dbReference type="Gene3D" id="3.40.50.300">
    <property type="entry name" value="P-loop containing nucleotide triphosphate hydrolases"/>
    <property type="match status" value="1"/>
</dbReference>
<dbReference type="SMART" id="SM00302">
    <property type="entry name" value="GED"/>
    <property type="match status" value="1"/>
</dbReference>
<sequence>MQPGNSIDDVDMELSETELNVGLASAELSESRRRLLDLVMKLLNTGVQEDIDIPQIAVVGSQSAGKSSLIEAIAGITLPRAAGTCTRCPTECKLTCSTSPWSCLVSLRFTKSVNGEALGEPKTIVFGSAITKKSEVEERIRRAQRAILNPSTNFKQFLDGDDEDPAKHETRFSSNCVSLQISGPGIANVSFCDLPGLIASVSGGDSGDIELVKGLVTSYICRPSCIILLTVACEVDFEVQGAHHLVKEYDPHGQRTIGVLTKPDRIAAGDEQRWVSFVRNKEEPLEHGWFCVKQPGSTELKKGITWIEARQKENEFFSMTAPWNEMEGVYQKHLRTSNLIERASSVLSNLIAKRLPKIQDELQKSIREAQQNLSALPSEPSSDPLGEIIRLLYGFTQDISRHIAGLPHAASLPQTLRPHQHFFSAAIRATAPDFRVHKRPPSDTHPGEAPKLAFLNDENNPIEVPDDSRFAEFLRGRVPVFIDEVMRRAHEARTRELPDNYPFVVRSNFISEVTDQWQEPARVLCDIAYQTLNDFARHIIHDHFGAFGQGHLEQRVRVIVQDHLEKCRAAAETRIDWLIALEQRPFTLNTHYLTSYKDKFLSHYKAARQAKTDSALLETINNYRPSQTQASTRNKNYEHVEPSGVARVLLGLTEIGFNGVRAADLPKLLPVDELEPALNIMAEVRAYFQVAYKRFADTIPLAIDRELVFGLERNLSQILQAGLGITGPNGQRICQELVEERPEVAEQRKELRKKLERLNAARRELLETQL</sequence>
<dbReference type="InterPro" id="IPR020850">
    <property type="entry name" value="GED_dom"/>
</dbReference>
<comment type="caution">
    <text evidence="7">The sequence shown here is derived from an EMBL/GenBank/DDBJ whole genome shotgun (WGS) entry which is preliminary data.</text>
</comment>
<dbReference type="PANTHER" id="PTHR11566">
    <property type="entry name" value="DYNAMIN"/>
    <property type="match status" value="1"/>
</dbReference>
<dbReference type="PROSITE" id="PS51388">
    <property type="entry name" value="GED"/>
    <property type="match status" value="1"/>
</dbReference>
<dbReference type="InterPro" id="IPR000375">
    <property type="entry name" value="Dynamin_stalk"/>
</dbReference>
<keyword evidence="2" id="KW-0342">GTP-binding</keyword>
<evidence type="ECO:0000256" key="4">
    <source>
        <dbReference type="SAM" id="MobiDB-lite"/>
    </source>
</evidence>
<dbReference type="SMART" id="SM00053">
    <property type="entry name" value="DYNc"/>
    <property type="match status" value="1"/>
</dbReference>
<dbReference type="Pfam" id="PF02212">
    <property type="entry name" value="GED"/>
    <property type="match status" value="1"/>
</dbReference>
<keyword evidence="8" id="KW-1185">Reference proteome</keyword>
<dbReference type="InterPro" id="IPR027417">
    <property type="entry name" value="P-loop_NTPase"/>
</dbReference>
<evidence type="ECO:0000259" key="5">
    <source>
        <dbReference type="PROSITE" id="PS51388"/>
    </source>
</evidence>
<dbReference type="InterPro" id="IPR001401">
    <property type="entry name" value="Dynamin_GTPase"/>
</dbReference>
<dbReference type="CDD" id="cd08771">
    <property type="entry name" value="DLP_1"/>
    <property type="match status" value="1"/>
</dbReference>
<dbReference type="EMBL" id="JASNQZ010000004">
    <property type="protein sequence ID" value="KAL0958272.1"/>
    <property type="molecule type" value="Genomic_DNA"/>
</dbReference>
<evidence type="ECO:0000313" key="8">
    <source>
        <dbReference type="Proteomes" id="UP001556367"/>
    </source>
</evidence>
<proteinExistence type="predicted"/>
<evidence type="ECO:0000313" key="7">
    <source>
        <dbReference type="EMBL" id="KAL0958272.1"/>
    </source>
</evidence>
<dbReference type="InterPro" id="IPR030381">
    <property type="entry name" value="G_DYNAMIN_dom"/>
</dbReference>
<dbReference type="SUPFAM" id="SSF52540">
    <property type="entry name" value="P-loop containing nucleoside triphosphate hydrolases"/>
    <property type="match status" value="1"/>
</dbReference>
<dbReference type="InterPro" id="IPR022812">
    <property type="entry name" value="Dynamin"/>
</dbReference>
<feature type="domain" description="Dynamin-type G" evidence="6">
    <location>
        <begin position="50"/>
        <end position="356"/>
    </location>
</feature>
<feature type="coiled-coil region" evidence="3">
    <location>
        <begin position="734"/>
        <end position="768"/>
    </location>
</feature>
<dbReference type="Pfam" id="PF00350">
    <property type="entry name" value="Dynamin_N"/>
    <property type="match status" value="1"/>
</dbReference>
<evidence type="ECO:0000256" key="2">
    <source>
        <dbReference type="ARBA" id="ARBA00023134"/>
    </source>
</evidence>
<evidence type="ECO:0000259" key="6">
    <source>
        <dbReference type="PROSITE" id="PS51718"/>
    </source>
</evidence>
<organism evidence="7 8">
    <name type="scientific">Hohenbuehelia grisea</name>
    <dbReference type="NCBI Taxonomy" id="104357"/>
    <lineage>
        <taxon>Eukaryota</taxon>
        <taxon>Fungi</taxon>
        <taxon>Dikarya</taxon>
        <taxon>Basidiomycota</taxon>
        <taxon>Agaricomycotina</taxon>
        <taxon>Agaricomycetes</taxon>
        <taxon>Agaricomycetidae</taxon>
        <taxon>Agaricales</taxon>
        <taxon>Pleurotineae</taxon>
        <taxon>Pleurotaceae</taxon>
        <taxon>Hohenbuehelia</taxon>
    </lineage>
</organism>
<accession>A0ABR3JR64</accession>
<keyword evidence="3" id="KW-0175">Coiled coil</keyword>
<dbReference type="Pfam" id="PF01031">
    <property type="entry name" value="Dynamin_M"/>
    <property type="match status" value="1"/>
</dbReference>
<evidence type="ECO:0008006" key="9">
    <source>
        <dbReference type="Google" id="ProtNLM"/>
    </source>
</evidence>
<dbReference type="PRINTS" id="PR00195">
    <property type="entry name" value="DYNAMIN"/>
</dbReference>
<dbReference type="Proteomes" id="UP001556367">
    <property type="component" value="Unassembled WGS sequence"/>
</dbReference>
<dbReference type="InterPro" id="IPR045063">
    <property type="entry name" value="Dynamin_N"/>
</dbReference>
<feature type="region of interest" description="Disordered" evidence="4">
    <location>
        <begin position="437"/>
        <end position="459"/>
    </location>
</feature>
<reference evidence="8" key="1">
    <citation type="submission" date="2024-06" db="EMBL/GenBank/DDBJ databases">
        <title>Multi-omics analyses provide insights into the biosynthesis of the anticancer antibiotic pleurotin in Hohenbuehelia grisea.</title>
        <authorList>
            <person name="Weaver J.A."/>
            <person name="Alberti F."/>
        </authorList>
    </citation>
    <scope>NUCLEOTIDE SEQUENCE [LARGE SCALE GENOMIC DNA]</scope>
    <source>
        <strain evidence="8">T-177</strain>
    </source>
</reference>
<dbReference type="Gene3D" id="1.20.120.1240">
    <property type="entry name" value="Dynamin, middle domain"/>
    <property type="match status" value="1"/>
</dbReference>
<name>A0ABR3JR64_9AGAR</name>
<evidence type="ECO:0000256" key="3">
    <source>
        <dbReference type="SAM" id="Coils"/>
    </source>
</evidence>
<keyword evidence="1" id="KW-0547">Nucleotide-binding</keyword>
<protein>
    <recommendedName>
        <fullName evidence="9">P-loop containing nucleoside triphosphate hydrolase protein</fullName>
    </recommendedName>
</protein>
<dbReference type="InterPro" id="IPR003130">
    <property type="entry name" value="GED"/>
</dbReference>
<evidence type="ECO:0000256" key="1">
    <source>
        <dbReference type="ARBA" id="ARBA00022741"/>
    </source>
</evidence>
<feature type="domain" description="GED" evidence="5">
    <location>
        <begin position="677"/>
        <end position="770"/>
    </location>
</feature>
<dbReference type="PROSITE" id="PS51718">
    <property type="entry name" value="G_DYNAMIN_2"/>
    <property type="match status" value="1"/>
</dbReference>
<gene>
    <name evidence="7" type="ORF">HGRIS_000424</name>
</gene>